<evidence type="ECO:0000313" key="2">
    <source>
        <dbReference type="EMBL" id="KAG8566999.1"/>
    </source>
</evidence>
<keyword evidence="1" id="KW-0812">Transmembrane</keyword>
<feature type="transmembrane region" description="Helical" evidence="1">
    <location>
        <begin position="53"/>
        <end position="72"/>
    </location>
</feature>
<reference evidence="2" key="1">
    <citation type="thesis" date="2020" institute="ProQuest LLC" country="789 East Eisenhower Parkway, Ann Arbor, MI, USA">
        <title>Comparative Genomics and Chromosome Evolution.</title>
        <authorList>
            <person name="Mudd A.B."/>
        </authorList>
    </citation>
    <scope>NUCLEOTIDE SEQUENCE</scope>
    <source>
        <strain evidence="2">237g6f4</strain>
        <tissue evidence="2">Blood</tissue>
    </source>
</reference>
<gene>
    <name evidence="2" type="ORF">GDO81_013464</name>
</gene>
<protein>
    <submittedName>
        <fullName evidence="2">Uncharacterized protein</fullName>
    </submittedName>
</protein>
<accession>A0AAV7B2V2</accession>
<keyword evidence="1" id="KW-0472">Membrane</keyword>
<evidence type="ECO:0000313" key="3">
    <source>
        <dbReference type="Proteomes" id="UP000824782"/>
    </source>
</evidence>
<organism evidence="2 3">
    <name type="scientific">Engystomops pustulosus</name>
    <name type="common">Tungara frog</name>
    <name type="synonym">Physalaemus pustulosus</name>
    <dbReference type="NCBI Taxonomy" id="76066"/>
    <lineage>
        <taxon>Eukaryota</taxon>
        <taxon>Metazoa</taxon>
        <taxon>Chordata</taxon>
        <taxon>Craniata</taxon>
        <taxon>Vertebrata</taxon>
        <taxon>Euteleostomi</taxon>
        <taxon>Amphibia</taxon>
        <taxon>Batrachia</taxon>
        <taxon>Anura</taxon>
        <taxon>Neobatrachia</taxon>
        <taxon>Hyloidea</taxon>
        <taxon>Leptodactylidae</taxon>
        <taxon>Leiuperinae</taxon>
        <taxon>Engystomops</taxon>
    </lineage>
</organism>
<sequence length="79" mass="9334">MCGWICRDDSDYFSWVKNLHLEQKARNNPKKTVRALNQTQDIKRFMHGWTEEVAIFLLLTPTLTTLAVSMYVHKVVFFT</sequence>
<comment type="caution">
    <text evidence="2">The sequence shown here is derived from an EMBL/GenBank/DDBJ whole genome shotgun (WGS) entry which is preliminary data.</text>
</comment>
<keyword evidence="1" id="KW-1133">Transmembrane helix</keyword>
<dbReference type="EMBL" id="WNYA01000006">
    <property type="protein sequence ID" value="KAG8566999.1"/>
    <property type="molecule type" value="Genomic_DNA"/>
</dbReference>
<keyword evidence="3" id="KW-1185">Reference proteome</keyword>
<dbReference type="AlphaFoldDB" id="A0AAV7B2V2"/>
<evidence type="ECO:0000256" key="1">
    <source>
        <dbReference type="SAM" id="Phobius"/>
    </source>
</evidence>
<dbReference type="Proteomes" id="UP000824782">
    <property type="component" value="Unassembled WGS sequence"/>
</dbReference>
<proteinExistence type="predicted"/>
<name>A0AAV7B2V2_ENGPU</name>